<dbReference type="PROSITE" id="PS00623">
    <property type="entry name" value="GMC_OXRED_1"/>
    <property type="match status" value="1"/>
</dbReference>
<keyword evidence="5 6" id="KW-0274">FAD</keyword>
<evidence type="ECO:0000256" key="5">
    <source>
        <dbReference type="PIRSR" id="PIRSR000137-2"/>
    </source>
</evidence>
<dbReference type="GO" id="GO:0016614">
    <property type="term" value="F:oxidoreductase activity, acting on CH-OH group of donors"/>
    <property type="evidence" value="ECO:0007669"/>
    <property type="project" value="InterPro"/>
</dbReference>
<evidence type="ECO:0000256" key="1">
    <source>
        <dbReference type="ARBA" id="ARBA00001974"/>
    </source>
</evidence>
<dbReference type="PIRSF" id="PIRSF000137">
    <property type="entry name" value="Alcohol_oxidase"/>
    <property type="match status" value="1"/>
</dbReference>
<dbReference type="InterPro" id="IPR007867">
    <property type="entry name" value="GMC_OxRtase_C"/>
</dbReference>
<dbReference type="GO" id="GO:0050660">
    <property type="term" value="F:flavin adenine dinucleotide binding"/>
    <property type="evidence" value="ECO:0007669"/>
    <property type="project" value="InterPro"/>
</dbReference>
<evidence type="ECO:0000256" key="2">
    <source>
        <dbReference type="ARBA" id="ARBA00010790"/>
    </source>
</evidence>
<dbReference type="Pfam" id="PF05199">
    <property type="entry name" value="GMC_oxred_C"/>
    <property type="match status" value="1"/>
</dbReference>
<dbReference type="SUPFAM" id="SSF54373">
    <property type="entry name" value="FAD-linked reductases, C-terminal domain"/>
    <property type="match status" value="1"/>
</dbReference>
<organism evidence="8 9">
    <name type="scientific">Dendrothele bispora (strain CBS 962.96)</name>
    <dbReference type="NCBI Taxonomy" id="1314807"/>
    <lineage>
        <taxon>Eukaryota</taxon>
        <taxon>Fungi</taxon>
        <taxon>Dikarya</taxon>
        <taxon>Basidiomycota</taxon>
        <taxon>Agaricomycotina</taxon>
        <taxon>Agaricomycetes</taxon>
        <taxon>Agaricomycetidae</taxon>
        <taxon>Agaricales</taxon>
        <taxon>Agaricales incertae sedis</taxon>
        <taxon>Dendrothele</taxon>
    </lineage>
</organism>
<reference evidence="8 9" key="1">
    <citation type="journal article" date="2019" name="Nat. Ecol. Evol.">
        <title>Megaphylogeny resolves global patterns of mushroom evolution.</title>
        <authorList>
            <person name="Varga T."/>
            <person name="Krizsan K."/>
            <person name="Foldi C."/>
            <person name="Dima B."/>
            <person name="Sanchez-Garcia M."/>
            <person name="Sanchez-Ramirez S."/>
            <person name="Szollosi G.J."/>
            <person name="Szarkandi J.G."/>
            <person name="Papp V."/>
            <person name="Albert L."/>
            <person name="Andreopoulos W."/>
            <person name="Angelini C."/>
            <person name="Antonin V."/>
            <person name="Barry K.W."/>
            <person name="Bougher N.L."/>
            <person name="Buchanan P."/>
            <person name="Buyck B."/>
            <person name="Bense V."/>
            <person name="Catcheside P."/>
            <person name="Chovatia M."/>
            <person name="Cooper J."/>
            <person name="Damon W."/>
            <person name="Desjardin D."/>
            <person name="Finy P."/>
            <person name="Geml J."/>
            <person name="Haridas S."/>
            <person name="Hughes K."/>
            <person name="Justo A."/>
            <person name="Karasinski D."/>
            <person name="Kautmanova I."/>
            <person name="Kiss B."/>
            <person name="Kocsube S."/>
            <person name="Kotiranta H."/>
            <person name="LaButti K.M."/>
            <person name="Lechner B.E."/>
            <person name="Liimatainen K."/>
            <person name="Lipzen A."/>
            <person name="Lukacs Z."/>
            <person name="Mihaltcheva S."/>
            <person name="Morgado L.N."/>
            <person name="Niskanen T."/>
            <person name="Noordeloos M.E."/>
            <person name="Ohm R.A."/>
            <person name="Ortiz-Santana B."/>
            <person name="Ovrebo C."/>
            <person name="Racz N."/>
            <person name="Riley R."/>
            <person name="Savchenko A."/>
            <person name="Shiryaev A."/>
            <person name="Soop K."/>
            <person name="Spirin V."/>
            <person name="Szebenyi C."/>
            <person name="Tomsovsky M."/>
            <person name="Tulloss R.E."/>
            <person name="Uehling J."/>
            <person name="Grigoriev I.V."/>
            <person name="Vagvolgyi C."/>
            <person name="Papp T."/>
            <person name="Martin F.M."/>
            <person name="Miettinen O."/>
            <person name="Hibbett D.S."/>
            <person name="Nagy L.G."/>
        </authorList>
    </citation>
    <scope>NUCLEOTIDE SEQUENCE [LARGE SCALE GENOMIC DNA]</scope>
    <source>
        <strain evidence="8 9">CBS 962.96</strain>
    </source>
</reference>
<dbReference type="OrthoDB" id="413885at2759"/>
<dbReference type="InterPro" id="IPR003953">
    <property type="entry name" value="FAD-dep_OxRdtase_2_FAD-bd"/>
</dbReference>
<dbReference type="InterPro" id="IPR036188">
    <property type="entry name" value="FAD/NAD-bd_sf"/>
</dbReference>
<dbReference type="PANTHER" id="PTHR47190:SF4">
    <property type="entry name" value="DEHYDROGENASE, PUTATIVE-RELATED"/>
    <property type="match status" value="1"/>
</dbReference>
<gene>
    <name evidence="8" type="ORF">K435DRAFT_767111</name>
</gene>
<feature type="binding site" evidence="5">
    <location>
        <begin position="114"/>
        <end position="117"/>
    </location>
    <ligand>
        <name>FAD</name>
        <dbReference type="ChEBI" id="CHEBI:57692"/>
    </ligand>
</feature>
<dbReference type="Pfam" id="PF00732">
    <property type="entry name" value="GMC_oxred_N"/>
    <property type="match status" value="1"/>
</dbReference>
<dbReference type="InterPro" id="IPR000172">
    <property type="entry name" value="GMC_OxRdtase_N"/>
</dbReference>
<dbReference type="Gene3D" id="3.50.50.60">
    <property type="entry name" value="FAD/NAD(P)-binding domain"/>
    <property type="match status" value="1"/>
</dbReference>
<dbReference type="Pfam" id="PF00890">
    <property type="entry name" value="FAD_binding_2"/>
    <property type="match status" value="1"/>
</dbReference>
<dbReference type="Proteomes" id="UP000297245">
    <property type="component" value="Unassembled WGS sequence"/>
</dbReference>
<dbReference type="InterPro" id="IPR012132">
    <property type="entry name" value="GMC_OxRdtase"/>
</dbReference>
<keyword evidence="3 6" id="KW-0285">Flavoprotein</keyword>
<protein>
    <submittedName>
        <fullName evidence="8">Cellobiose dehydrogenase</fullName>
    </submittedName>
</protein>
<dbReference type="EMBL" id="ML179783">
    <property type="protein sequence ID" value="THU81743.1"/>
    <property type="molecule type" value="Genomic_DNA"/>
</dbReference>
<accession>A0A4S8L0I9</accession>
<feature type="binding site" evidence="5">
    <location>
        <position position="233"/>
    </location>
    <ligand>
        <name>FAD</name>
        <dbReference type="ChEBI" id="CHEBI:57692"/>
    </ligand>
</feature>
<feature type="domain" description="Glucose-methanol-choline oxidoreductase N-terminal" evidence="7">
    <location>
        <begin position="104"/>
        <end position="127"/>
    </location>
</feature>
<evidence type="ECO:0000313" key="9">
    <source>
        <dbReference type="Proteomes" id="UP000297245"/>
    </source>
</evidence>
<evidence type="ECO:0000256" key="4">
    <source>
        <dbReference type="ARBA" id="ARBA00023002"/>
    </source>
</evidence>
<dbReference type="AlphaFoldDB" id="A0A4S8L0I9"/>
<proteinExistence type="inferred from homology"/>
<comment type="cofactor">
    <cofactor evidence="1 5">
        <name>FAD</name>
        <dbReference type="ChEBI" id="CHEBI:57692"/>
    </cofactor>
</comment>
<comment type="similarity">
    <text evidence="2 6">Belongs to the GMC oxidoreductase family.</text>
</comment>
<dbReference type="InterPro" id="IPR053208">
    <property type="entry name" value="GMC_Oxidoreductase_CD"/>
</dbReference>
<evidence type="ECO:0000259" key="7">
    <source>
        <dbReference type="PROSITE" id="PS00623"/>
    </source>
</evidence>
<dbReference type="SUPFAM" id="SSF51905">
    <property type="entry name" value="FAD/NAD(P)-binding domain"/>
    <property type="match status" value="1"/>
</dbReference>
<evidence type="ECO:0000256" key="6">
    <source>
        <dbReference type="RuleBase" id="RU003968"/>
    </source>
</evidence>
<dbReference type="PRINTS" id="PR00411">
    <property type="entry name" value="PNDRDTASEI"/>
</dbReference>
<dbReference type="PANTHER" id="PTHR47190">
    <property type="entry name" value="DEHYDROGENASE, PUTATIVE-RELATED"/>
    <property type="match status" value="1"/>
</dbReference>
<evidence type="ECO:0000313" key="8">
    <source>
        <dbReference type="EMBL" id="THU81743.1"/>
    </source>
</evidence>
<keyword evidence="4" id="KW-0560">Oxidoreductase</keyword>
<name>A0A4S8L0I9_DENBC</name>
<evidence type="ECO:0000256" key="3">
    <source>
        <dbReference type="ARBA" id="ARBA00022630"/>
    </source>
</evidence>
<keyword evidence="9" id="KW-1185">Reference proteome</keyword>
<sequence>MRPFSNPIPGSAFLLAASAVAKTYDTIVVGGGPSGIIVAERLAEAGESVLLIERGPASTYASGGNRTMPWNDTATIFDVPSMAYQLYGLEDQSEFCTDTPGTAGCLLGGGTSVNALVFVHPQPIDFDDKWPTHFKWDDVRDAADRLYERNPGTSLPLSDGVRYDTGVWDVMSAFLANNSWKEVDTLTDPSDKYQVYAHPPWNIKNSVRAGPVLTYLPLAKQMENFELKLETQVLRVVRDSDKATGVEVQYLNGSREVFEVGNDGKIVLAAGALTTPKILVQSAIGPVDQIETVQNGTMNITIPENKDQWITSAVGVGVKDHIIFTINLETTKTPIPAYNFSNLFTSEANATDVEMYNTEGAGIFAQGGQRINFWSSLNGTDGQRRFFQGTTTPNGENGITIKLYLTHGLTSKGTLIVNRNSTTSFSEKPYLTTDADKEAVIAFIDSLKEMINKQDDIVLNSKIANLTSAEMIESYSSATHFVGTAKMGTCGEEDVVVDVNTKVCGMENLYVVDASIHADLPTGNTQAIVMIVAEKAAERILEPVEIDSDECNEE</sequence>
<dbReference type="Gene3D" id="3.30.410.10">
    <property type="entry name" value="Cholesterol Oxidase, domain 2"/>
    <property type="match status" value="1"/>
</dbReference>